<dbReference type="SUPFAM" id="SSF48452">
    <property type="entry name" value="TPR-like"/>
    <property type="match status" value="4"/>
</dbReference>
<organism evidence="3 4">
    <name type="scientific">Pocillopora meandrina</name>
    <dbReference type="NCBI Taxonomy" id="46732"/>
    <lineage>
        <taxon>Eukaryota</taxon>
        <taxon>Metazoa</taxon>
        <taxon>Cnidaria</taxon>
        <taxon>Anthozoa</taxon>
        <taxon>Hexacorallia</taxon>
        <taxon>Scleractinia</taxon>
        <taxon>Astrocoeniina</taxon>
        <taxon>Pocilloporidae</taxon>
        <taxon>Pocillopora</taxon>
    </lineage>
</organism>
<accession>A0AAU9VRV5</accession>
<dbReference type="Gene3D" id="1.25.40.10">
    <property type="entry name" value="Tetratricopeptide repeat domain"/>
    <property type="match status" value="6"/>
</dbReference>
<dbReference type="InterPro" id="IPR011990">
    <property type="entry name" value="TPR-like_helical_dom_sf"/>
</dbReference>
<dbReference type="PANTHER" id="PTHR10098:SF108">
    <property type="entry name" value="TETRATRICOPEPTIDE REPEAT PROTEIN 28"/>
    <property type="match status" value="1"/>
</dbReference>
<evidence type="ECO:0000313" key="4">
    <source>
        <dbReference type="Proteomes" id="UP001159428"/>
    </source>
</evidence>
<dbReference type="PROSITE" id="PS50005">
    <property type="entry name" value="TPR"/>
    <property type="match status" value="9"/>
</dbReference>
<reference evidence="3 4" key="1">
    <citation type="submission" date="2022-05" db="EMBL/GenBank/DDBJ databases">
        <authorList>
            <consortium name="Genoscope - CEA"/>
            <person name="William W."/>
        </authorList>
    </citation>
    <scope>NUCLEOTIDE SEQUENCE [LARGE SCALE GENOMIC DNA]</scope>
</reference>
<gene>
    <name evidence="3" type="ORF">PMEA_00011064</name>
</gene>
<feature type="repeat" description="TPR" evidence="1">
    <location>
        <begin position="291"/>
        <end position="324"/>
    </location>
</feature>
<protein>
    <recommendedName>
        <fullName evidence="2">CHAT domain-containing protein</fullName>
    </recommendedName>
</protein>
<dbReference type="EMBL" id="CALNXJ010000002">
    <property type="protein sequence ID" value="CAH3032906.1"/>
    <property type="molecule type" value="Genomic_DNA"/>
</dbReference>
<dbReference type="Pfam" id="PF12770">
    <property type="entry name" value="CHAT"/>
    <property type="match status" value="1"/>
</dbReference>
<feature type="repeat" description="TPR" evidence="1">
    <location>
        <begin position="331"/>
        <end position="364"/>
    </location>
</feature>
<dbReference type="Pfam" id="PF13181">
    <property type="entry name" value="TPR_8"/>
    <property type="match status" value="3"/>
</dbReference>
<feature type="repeat" description="TPR" evidence="1">
    <location>
        <begin position="251"/>
        <end position="284"/>
    </location>
</feature>
<evidence type="ECO:0000259" key="2">
    <source>
        <dbReference type="Pfam" id="PF12770"/>
    </source>
</evidence>
<dbReference type="PANTHER" id="PTHR10098">
    <property type="entry name" value="RAPSYN-RELATED"/>
    <property type="match status" value="1"/>
</dbReference>
<feature type="repeat" description="TPR" evidence="1">
    <location>
        <begin position="371"/>
        <end position="404"/>
    </location>
</feature>
<dbReference type="Proteomes" id="UP001159428">
    <property type="component" value="Unassembled WGS sequence"/>
</dbReference>
<name>A0AAU9VRV5_9CNID</name>
<feature type="repeat" description="TPR" evidence="1">
    <location>
        <begin position="11"/>
        <end position="44"/>
    </location>
</feature>
<feature type="domain" description="CHAT" evidence="2">
    <location>
        <begin position="749"/>
        <end position="1021"/>
    </location>
</feature>
<feature type="repeat" description="TPR" evidence="1">
    <location>
        <begin position="211"/>
        <end position="244"/>
    </location>
</feature>
<dbReference type="AlphaFoldDB" id="A0AAU9VRV5"/>
<dbReference type="SMART" id="SM00028">
    <property type="entry name" value="TPR"/>
    <property type="match status" value="13"/>
</dbReference>
<dbReference type="InterPro" id="IPR024983">
    <property type="entry name" value="CHAT_dom"/>
</dbReference>
<sequence length="1049" mass="116724">MKTIGHKRKEALAHERLGNVCTSLGEYQNAKEYYEKAIAIAIEIGDREGEGTRYGNLGNVFHFLGEYPKAKEYHEKALAIAIEIGDRKGEGTTYGNLGSVFHSLGEYQNAKEYYEKALAIAIEIGDRKGEGTTYGNLGSVFHSLGEYQNAKEYQEKALAIEIEIGDREGEGTRYGNLGSVFDSLGEYQNAKEYYEKAIAIAIEIGDRKGEGTTYGSLGSVFHSLGEYQNAKEYYEKALAIAIEIGDRKGEGTTYGNLGSVFHSLGEYQNAKEYQEKALAIEIEIGDREGEGRRYGNLGSVFHSLGEYQNAKEYYEKAIAIAIEIGDRKGEGTTYGNLGSVFHSLSEYQNAKEYYEKALAIAIEIGDRKGEGTTYGNLGSVFHSLGEYQNAKEYEEKALAIAIDIGDRRSEGKAYLNLGMVYHILNKNRQAKEHLDKAVGVSIAIGDRELEAMAIVNLAGVSISVNDSQKAKELCEKALTIGRECGNSENEVQLYLHVGSLSQSFGECDKAAYYLQKACSISSKIGYKMTEFQSLLLISVLKISRFEDVEAMKYLLQGIEKYEQIRTLQKGNSGFEISLLEKHGTFPYKLLTRLFCRTGNFRNALYVEELGRARVLAELMADKYSAESHISADPRSWFGIENIARRERNCVFLYISYEDRQVLLWVLKANGDIFFRRTDEVKIDTLIAAQVCEVEGVFKKSAECFGVLPEANCEDRSLNDNVTTSLHEESQANLRGDETKDNGRNHHLCYEWTVAPVVDLLTEPEIIIVPDRFLYRVPFAALRDEQAGKYLSEKYRIRIVPSLTTIRLIQQCPADYHSQTGGLVVGDPTVGKVQYNGRHIDITPLFYASKEAEMVGQLLGVQPILGSRATKQAVLQAIPSVSLIHLAAHGNAERGEIALSPQCTINSTPQEEDYLLTMSDIEGVQVRAKLVVLSCCHSGRGLIKKEGVIGIARAFLASGARSVLVASWAIEDKATAKLMKHFYKHLVRGESASESLHQAVQWLRSNGFSKPSQWAPFVLMGDNVTFDFMKKGKEGLEEDNNEAEKKQSDY</sequence>
<feature type="repeat" description="TPR" evidence="1">
    <location>
        <begin position="171"/>
        <end position="204"/>
    </location>
</feature>
<dbReference type="Pfam" id="PF13424">
    <property type="entry name" value="TPR_12"/>
    <property type="match status" value="4"/>
</dbReference>
<proteinExistence type="predicted"/>
<feature type="repeat" description="TPR" evidence="1">
    <location>
        <begin position="131"/>
        <end position="164"/>
    </location>
</feature>
<comment type="caution">
    <text evidence="3">The sequence shown here is derived from an EMBL/GenBank/DDBJ whole genome shotgun (WGS) entry which is preliminary data.</text>
</comment>
<feature type="repeat" description="TPR" evidence="1">
    <location>
        <begin position="91"/>
        <end position="124"/>
    </location>
</feature>
<dbReference type="InterPro" id="IPR019734">
    <property type="entry name" value="TPR_rpt"/>
</dbReference>
<keyword evidence="1" id="KW-0802">TPR repeat</keyword>
<evidence type="ECO:0000256" key="1">
    <source>
        <dbReference type="PROSITE-ProRule" id="PRU00339"/>
    </source>
</evidence>
<keyword evidence="4" id="KW-1185">Reference proteome</keyword>
<evidence type="ECO:0000313" key="3">
    <source>
        <dbReference type="EMBL" id="CAH3032906.1"/>
    </source>
</evidence>
<dbReference type="PROSITE" id="PS50293">
    <property type="entry name" value="TPR_REGION"/>
    <property type="match status" value="1"/>
</dbReference>